<name>A0AAE0FU12_9CHLO</name>
<dbReference type="AlphaFoldDB" id="A0AAE0FU12"/>
<dbReference type="EMBL" id="LGRX02013453">
    <property type="protein sequence ID" value="KAK3266077.1"/>
    <property type="molecule type" value="Genomic_DNA"/>
</dbReference>
<evidence type="ECO:0000313" key="2">
    <source>
        <dbReference type="Proteomes" id="UP001190700"/>
    </source>
</evidence>
<organism evidence="1 2">
    <name type="scientific">Cymbomonas tetramitiformis</name>
    <dbReference type="NCBI Taxonomy" id="36881"/>
    <lineage>
        <taxon>Eukaryota</taxon>
        <taxon>Viridiplantae</taxon>
        <taxon>Chlorophyta</taxon>
        <taxon>Pyramimonadophyceae</taxon>
        <taxon>Pyramimonadales</taxon>
        <taxon>Pyramimonadaceae</taxon>
        <taxon>Cymbomonas</taxon>
    </lineage>
</organism>
<reference evidence="1 2" key="1">
    <citation type="journal article" date="2015" name="Genome Biol. Evol.">
        <title>Comparative Genomics of a Bacterivorous Green Alga Reveals Evolutionary Causalities and Consequences of Phago-Mixotrophic Mode of Nutrition.</title>
        <authorList>
            <person name="Burns J.A."/>
            <person name="Paasch A."/>
            <person name="Narechania A."/>
            <person name="Kim E."/>
        </authorList>
    </citation>
    <scope>NUCLEOTIDE SEQUENCE [LARGE SCALE GENOMIC DNA]</scope>
    <source>
        <strain evidence="1 2">PLY_AMNH</strain>
    </source>
</reference>
<gene>
    <name evidence="1" type="ORF">CYMTET_25275</name>
</gene>
<dbReference type="Proteomes" id="UP001190700">
    <property type="component" value="Unassembled WGS sequence"/>
</dbReference>
<sequence length="126" mass="13922">MFEIRFQRKSKSIIARKALNSDDWAAEAMVEEAAIGAAGFQRSEWMLAEGIMLTMTVTLVLSGRASPCEQIAGLHSSMSAVVGDTISLCIERLGNLWGDDFVMAAFKQSFEMSANEEVRKLLKENE</sequence>
<protein>
    <submittedName>
        <fullName evidence="1">Uncharacterized protein</fullName>
    </submittedName>
</protein>
<comment type="caution">
    <text evidence="1">The sequence shown here is derived from an EMBL/GenBank/DDBJ whole genome shotgun (WGS) entry which is preliminary data.</text>
</comment>
<keyword evidence="2" id="KW-1185">Reference proteome</keyword>
<evidence type="ECO:0000313" key="1">
    <source>
        <dbReference type="EMBL" id="KAK3266077.1"/>
    </source>
</evidence>
<accession>A0AAE0FU12</accession>
<proteinExistence type="predicted"/>